<dbReference type="FunFam" id="3.40.50.970:FF:000007">
    <property type="entry name" value="Acetolactate synthase"/>
    <property type="match status" value="1"/>
</dbReference>
<dbReference type="CDD" id="cd02015">
    <property type="entry name" value="TPP_AHAS"/>
    <property type="match status" value="1"/>
</dbReference>
<dbReference type="InterPro" id="IPR011766">
    <property type="entry name" value="TPP_enzyme_TPP-bd"/>
</dbReference>
<dbReference type="FunFam" id="3.40.50.1220:FF:000008">
    <property type="entry name" value="Acetolactate synthase"/>
    <property type="match status" value="1"/>
</dbReference>
<evidence type="ECO:0000259" key="16">
    <source>
        <dbReference type="Pfam" id="PF02775"/>
    </source>
</evidence>
<comment type="cofactor">
    <cofactor evidence="14">
        <name>Mg(2+)</name>
        <dbReference type="ChEBI" id="CHEBI:18420"/>
    </cofactor>
    <text evidence="14">Binds 1 Mg(2+) ion per subunit.</text>
</comment>
<evidence type="ECO:0000256" key="6">
    <source>
        <dbReference type="ARBA" id="ARBA00022630"/>
    </source>
</evidence>
<comment type="pathway">
    <text evidence="2 14">Amino-acid biosynthesis; L-valine biosynthesis; L-valine from pyruvate: step 1/4.</text>
</comment>
<dbReference type="SUPFAM" id="SSF52467">
    <property type="entry name" value="DHS-like NAD/FAD-binding domain"/>
    <property type="match status" value="1"/>
</dbReference>
<dbReference type="InterPro" id="IPR012846">
    <property type="entry name" value="Acetolactate_synth_lsu"/>
</dbReference>
<dbReference type="GO" id="GO:0000287">
    <property type="term" value="F:magnesium ion binding"/>
    <property type="evidence" value="ECO:0007669"/>
    <property type="project" value="UniProtKB-UniRule"/>
</dbReference>
<dbReference type="Gene3D" id="3.40.50.970">
    <property type="match status" value="2"/>
</dbReference>
<evidence type="ECO:0000256" key="13">
    <source>
        <dbReference type="ARBA" id="ARBA00048670"/>
    </source>
</evidence>
<evidence type="ECO:0000256" key="9">
    <source>
        <dbReference type="ARBA" id="ARBA00022827"/>
    </source>
</evidence>
<evidence type="ECO:0000256" key="3">
    <source>
        <dbReference type="ARBA" id="ARBA00007812"/>
    </source>
</evidence>
<evidence type="ECO:0000256" key="4">
    <source>
        <dbReference type="ARBA" id="ARBA00013145"/>
    </source>
</evidence>
<dbReference type="UniPathway" id="UPA00047">
    <property type="reaction ID" value="UER00055"/>
</dbReference>
<keyword evidence="12 14" id="KW-0100">Branched-chain amino acid biosynthesis</keyword>
<dbReference type="SUPFAM" id="SSF52518">
    <property type="entry name" value="Thiamin diphosphate-binding fold (THDP-binding)"/>
    <property type="match status" value="2"/>
</dbReference>
<evidence type="ECO:0000256" key="10">
    <source>
        <dbReference type="ARBA" id="ARBA00022842"/>
    </source>
</evidence>
<evidence type="ECO:0000256" key="8">
    <source>
        <dbReference type="ARBA" id="ARBA00022723"/>
    </source>
</evidence>
<keyword evidence="9" id="KW-0274">FAD</keyword>
<comment type="pathway">
    <text evidence="1 14">Amino-acid biosynthesis; L-isoleucine biosynthesis; L-isoleucine from 2-oxobutanoate: step 1/4.</text>
</comment>
<keyword evidence="10 14" id="KW-0460">Magnesium</keyword>
<comment type="catalytic activity">
    <reaction evidence="13 14">
        <text>2 pyruvate + H(+) = (2S)-2-acetolactate + CO2</text>
        <dbReference type="Rhea" id="RHEA:25249"/>
        <dbReference type="ChEBI" id="CHEBI:15361"/>
        <dbReference type="ChEBI" id="CHEBI:15378"/>
        <dbReference type="ChEBI" id="CHEBI:16526"/>
        <dbReference type="ChEBI" id="CHEBI:58476"/>
        <dbReference type="EC" id="2.2.1.6"/>
    </reaction>
</comment>
<comment type="similarity">
    <text evidence="3 14">Belongs to the TPP enzyme family.</text>
</comment>
<dbReference type="GO" id="GO:0050660">
    <property type="term" value="F:flavin adenine dinucleotide binding"/>
    <property type="evidence" value="ECO:0007669"/>
    <property type="project" value="InterPro"/>
</dbReference>
<dbReference type="Pfam" id="PF00205">
    <property type="entry name" value="TPP_enzyme_M"/>
    <property type="match status" value="1"/>
</dbReference>
<dbReference type="GO" id="GO:0009099">
    <property type="term" value="P:L-valine biosynthetic process"/>
    <property type="evidence" value="ECO:0007669"/>
    <property type="project" value="UniProtKB-UniPathway"/>
</dbReference>
<comment type="caution">
    <text evidence="18">The sequence shown here is derived from an EMBL/GenBank/DDBJ whole genome shotgun (WGS) entry which is preliminary data.</text>
</comment>
<dbReference type="UniPathway" id="UPA00049">
    <property type="reaction ID" value="UER00059"/>
</dbReference>
<dbReference type="EMBL" id="JACHOB010000002">
    <property type="protein sequence ID" value="MBB4658875.1"/>
    <property type="molecule type" value="Genomic_DNA"/>
</dbReference>
<dbReference type="InterPro" id="IPR012001">
    <property type="entry name" value="Thiamin_PyroP_enz_TPP-bd_dom"/>
</dbReference>
<dbReference type="EC" id="2.2.1.6" evidence="4 14"/>
<accession>A0A840I3H6</accession>
<dbReference type="InterPro" id="IPR012000">
    <property type="entry name" value="Thiamin_PyroP_enz_cen_dom"/>
</dbReference>
<dbReference type="PANTHER" id="PTHR18968">
    <property type="entry name" value="THIAMINE PYROPHOSPHATE ENZYMES"/>
    <property type="match status" value="1"/>
</dbReference>
<organism evidence="18 19">
    <name type="scientific">Parvularcula dongshanensis</name>
    <dbReference type="NCBI Taxonomy" id="1173995"/>
    <lineage>
        <taxon>Bacteria</taxon>
        <taxon>Pseudomonadati</taxon>
        <taxon>Pseudomonadota</taxon>
        <taxon>Alphaproteobacteria</taxon>
        <taxon>Parvularculales</taxon>
        <taxon>Parvularculaceae</taxon>
        <taxon>Parvularcula</taxon>
    </lineage>
</organism>
<feature type="domain" description="Thiamine pyrophosphate enzyme N-terminal TPP-binding" evidence="17">
    <location>
        <begin position="17"/>
        <end position="131"/>
    </location>
</feature>
<dbReference type="RefSeq" id="WP_343074284.1">
    <property type="nucleotide sequence ID" value="NZ_JACHOB010000002.1"/>
</dbReference>
<keyword evidence="7 14" id="KW-0808">Transferase</keyword>
<dbReference type="Proteomes" id="UP000563524">
    <property type="component" value="Unassembled WGS sequence"/>
</dbReference>
<evidence type="ECO:0000256" key="11">
    <source>
        <dbReference type="ARBA" id="ARBA00023052"/>
    </source>
</evidence>
<dbReference type="GO" id="GO:0005948">
    <property type="term" value="C:acetolactate synthase complex"/>
    <property type="evidence" value="ECO:0007669"/>
    <property type="project" value="TreeGrafter"/>
</dbReference>
<dbReference type="AlphaFoldDB" id="A0A840I3H6"/>
<dbReference type="Gene3D" id="3.40.50.1220">
    <property type="entry name" value="TPP-binding domain"/>
    <property type="match status" value="1"/>
</dbReference>
<evidence type="ECO:0000256" key="1">
    <source>
        <dbReference type="ARBA" id="ARBA00004974"/>
    </source>
</evidence>
<evidence type="ECO:0000259" key="17">
    <source>
        <dbReference type="Pfam" id="PF02776"/>
    </source>
</evidence>
<evidence type="ECO:0000256" key="12">
    <source>
        <dbReference type="ARBA" id="ARBA00023304"/>
    </source>
</evidence>
<evidence type="ECO:0000256" key="14">
    <source>
        <dbReference type="RuleBase" id="RU003591"/>
    </source>
</evidence>
<dbReference type="GO" id="GO:0009097">
    <property type="term" value="P:isoleucine biosynthetic process"/>
    <property type="evidence" value="ECO:0007669"/>
    <property type="project" value="UniProtKB-UniPathway"/>
</dbReference>
<dbReference type="FunFam" id="3.40.50.970:FF:000016">
    <property type="entry name" value="Acetolactate synthase"/>
    <property type="match status" value="1"/>
</dbReference>
<dbReference type="InterPro" id="IPR045229">
    <property type="entry name" value="TPP_enz"/>
</dbReference>
<dbReference type="InterPro" id="IPR029035">
    <property type="entry name" value="DHS-like_NAD/FAD-binding_dom"/>
</dbReference>
<dbReference type="InterPro" id="IPR039368">
    <property type="entry name" value="AHAS_TPP"/>
</dbReference>
<feature type="domain" description="Thiamine pyrophosphate enzyme TPP-binding" evidence="16">
    <location>
        <begin position="391"/>
        <end position="539"/>
    </location>
</feature>
<dbReference type="NCBIfam" id="NF006524">
    <property type="entry name" value="PRK08978.1"/>
    <property type="match status" value="1"/>
</dbReference>
<dbReference type="Pfam" id="PF02775">
    <property type="entry name" value="TPP_enzyme_C"/>
    <property type="match status" value="1"/>
</dbReference>
<keyword evidence="6" id="KW-0285">Flavoprotein</keyword>
<dbReference type="PROSITE" id="PS00187">
    <property type="entry name" value="TPP_ENZYMES"/>
    <property type="match status" value="1"/>
</dbReference>
<proteinExistence type="inferred from homology"/>
<protein>
    <recommendedName>
        <fullName evidence="4 14">Acetolactate synthase</fullName>
        <ecNumber evidence="4 14">2.2.1.6</ecNumber>
    </recommendedName>
</protein>
<dbReference type="GO" id="GO:0030976">
    <property type="term" value="F:thiamine pyrophosphate binding"/>
    <property type="evidence" value="ECO:0007669"/>
    <property type="project" value="UniProtKB-UniRule"/>
</dbReference>
<feature type="domain" description="Thiamine pyrophosphate enzyme central" evidence="15">
    <location>
        <begin position="203"/>
        <end position="335"/>
    </location>
</feature>
<evidence type="ECO:0000256" key="5">
    <source>
        <dbReference type="ARBA" id="ARBA00022605"/>
    </source>
</evidence>
<dbReference type="NCBIfam" id="TIGR00118">
    <property type="entry name" value="acolac_lg"/>
    <property type="match status" value="1"/>
</dbReference>
<reference evidence="18 19" key="1">
    <citation type="submission" date="2020-08" db="EMBL/GenBank/DDBJ databases">
        <title>Genomic Encyclopedia of Type Strains, Phase IV (KMG-IV): sequencing the most valuable type-strain genomes for metagenomic binning, comparative biology and taxonomic classification.</title>
        <authorList>
            <person name="Goeker M."/>
        </authorList>
    </citation>
    <scope>NUCLEOTIDE SEQUENCE [LARGE SCALE GENOMIC DNA]</scope>
    <source>
        <strain evidence="18 19">DSM 102850</strain>
    </source>
</reference>
<name>A0A840I3H6_9PROT</name>
<keyword evidence="11 14" id="KW-0786">Thiamine pyrophosphate</keyword>
<keyword evidence="19" id="KW-1185">Reference proteome</keyword>
<dbReference type="InterPro" id="IPR000399">
    <property type="entry name" value="TPP-bd_CS"/>
</dbReference>
<evidence type="ECO:0000259" key="15">
    <source>
        <dbReference type="Pfam" id="PF00205"/>
    </source>
</evidence>
<evidence type="ECO:0000313" key="18">
    <source>
        <dbReference type="EMBL" id="MBB4658875.1"/>
    </source>
</evidence>
<dbReference type="InterPro" id="IPR029061">
    <property type="entry name" value="THDP-binding"/>
</dbReference>
<keyword evidence="5 14" id="KW-0028">Amino-acid biosynthesis</keyword>
<gene>
    <name evidence="18" type="ORF">GGQ59_001389</name>
</gene>
<evidence type="ECO:0000256" key="2">
    <source>
        <dbReference type="ARBA" id="ARBA00005025"/>
    </source>
</evidence>
<dbReference type="PANTHER" id="PTHR18968:SF142">
    <property type="entry name" value="ACETOLACTATE SYNTHASE"/>
    <property type="match status" value="1"/>
</dbReference>
<sequence length="565" mass="60276">MSQTARTIAPDAEPRPMTGARLVVEALVAHGIETVFGYPGGAIMPVYDALPGSGLRHILCRHEQACAFAAAAVGRMTRKAGVCIATSGPGATNLVTGIADAYMDSVPLVAITGQVAQPVMGTDAFQEIDTFGITMPIVKHSYIVRHADDIPAIIAEAFDIAEHGRPGPVLIDIPKDVQMAAAEGGSYAARHTPAPCLDEEGLRRAEAAVREAKKPLFYIGGGTVRSGAVDEVRALVARSGIPAVSTLQGLGVLPTGHPQFLGMLGMHGSRAANMAVQECDLLINVGARFDDRATGALEKFAPHARVIHFDKDASEISKLRRADVPVSCDLKPAVRSFRPEPSGIEPWVKLNEERRQACAPRYDAPVSGIYAPALLHRLSEKAGDKFVAVPDVGQHQMWVAQHCRFSRPQAHITSGGLGSMGFSLPTAVGAKFAEPDACVVSISGDGGFMMNIQELATLRRYGVPLKVIVLNNSHLGMVRQWQDLFFEGNRSEVDLSDNPDFAVVAQAFGVEAFTIDKPEEVEAGLDRLLGAEGPILMHVVIDPNENVWPLVAPGKANHEMLDKEG</sequence>
<comment type="cofactor">
    <cofactor evidence="14">
        <name>thiamine diphosphate</name>
        <dbReference type="ChEBI" id="CHEBI:58937"/>
    </cofactor>
    <text evidence="14">Binds 1 thiamine pyrophosphate per subunit.</text>
</comment>
<evidence type="ECO:0000313" key="19">
    <source>
        <dbReference type="Proteomes" id="UP000563524"/>
    </source>
</evidence>
<evidence type="ECO:0000256" key="7">
    <source>
        <dbReference type="ARBA" id="ARBA00022679"/>
    </source>
</evidence>
<dbReference type="Pfam" id="PF02776">
    <property type="entry name" value="TPP_enzyme_N"/>
    <property type="match status" value="1"/>
</dbReference>
<dbReference type="GO" id="GO:0003984">
    <property type="term" value="F:acetolactate synthase activity"/>
    <property type="evidence" value="ECO:0007669"/>
    <property type="project" value="UniProtKB-EC"/>
</dbReference>
<keyword evidence="8 14" id="KW-0479">Metal-binding</keyword>
<dbReference type="CDD" id="cd07035">
    <property type="entry name" value="TPP_PYR_POX_like"/>
    <property type="match status" value="1"/>
</dbReference>